<evidence type="ECO:0000313" key="2">
    <source>
        <dbReference type="EMBL" id="VDP96059.1"/>
    </source>
</evidence>
<evidence type="ECO:0000256" key="1">
    <source>
        <dbReference type="SAM" id="MobiDB-lite"/>
    </source>
</evidence>
<protein>
    <submittedName>
        <fullName evidence="2 4">Uncharacterized protein</fullName>
    </submittedName>
</protein>
<gene>
    <name evidence="2" type="ORF">ECPE_LOCUS18303</name>
</gene>
<reference evidence="4" key="1">
    <citation type="submission" date="2016-06" db="UniProtKB">
        <authorList>
            <consortium name="WormBaseParasite"/>
        </authorList>
    </citation>
    <scope>IDENTIFICATION</scope>
</reference>
<evidence type="ECO:0000313" key="3">
    <source>
        <dbReference type="Proteomes" id="UP000272942"/>
    </source>
</evidence>
<dbReference type="Proteomes" id="UP000272942">
    <property type="component" value="Unassembled WGS sequence"/>
</dbReference>
<accession>A0A183BGG8</accession>
<dbReference type="WBParaSite" id="ECPE_0001835301-mRNA-1">
    <property type="protein sequence ID" value="ECPE_0001835301-mRNA-1"/>
    <property type="gene ID" value="ECPE_0001835301"/>
</dbReference>
<proteinExistence type="predicted"/>
<feature type="compositionally biased region" description="Low complexity" evidence="1">
    <location>
        <begin position="11"/>
        <end position="28"/>
    </location>
</feature>
<feature type="region of interest" description="Disordered" evidence="1">
    <location>
        <begin position="1"/>
        <end position="40"/>
    </location>
</feature>
<keyword evidence="3" id="KW-1185">Reference proteome</keyword>
<organism evidence="4">
    <name type="scientific">Echinostoma caproni</name>
    <dbReference type="NCBI Taxonomy" id="27848"/>
    <lineage>
        <taxon>Eukaryota</taxon>
        <taxon>Metazoa</taxon>
        <taxon>Spiralia</taxon>
        <taxon>Lophotrochozoa</taxon>
        <taxon>Platyhelminthes</taxon>
        <taxon>Trematoda</taxon>
        <taxon>Digenea</taxon>
        <taxon>Plagiorchiida</taxon>
        <taxon>Echinostomata</taxon>
        <taxon>Echinostomatoidea</taxon>
        <taxon>Echinostomatidae</taxon>
        <taxon>Echinostoma</taxon>
    </lineage>
</organism>
<evidence type="ECO:0000313" key="4">
    <source>
        <dbReference type="WBParaSite" id="ECPE_0001835301-mRNA-1"/>
    </source>
</evidence>
<sequence>MVAAPGPYAIQPQQPQTQQQQQQAMTAMHHPHAYHTHAQPSGALYIPAGAAGGAENFAAPMLAPSASAVAGAFRK</sequence>
<dbReference type="EMBL" id="UZAN01076891">
    <property type="protein sequence ID" value="VDP96059.1"/>
    <property type="molecule type" value="Genomic_DNA"/>
</dbReference>
<reference evidence="2 3" key="2">
    <citation type="submission" date="2018-11" db="EMBL/GenBank/DDBJ databases">
        <authorList>
            <consortium name="Pathogen Informatics"/>
        </authorList>
    </citation>
    <scope>NUCLEOTIDE SEQUENCE [LARGE SCALE GENOMIC DNA]</scope>
    <source>
        <strain evidence="2 3">Egypt</strain>
    </source>
</reference>
<name>A0A183BGG8_9TREM</name>
<dbReference type="AlphaFoldDB" id="A0A183BGG8"/>